<dbReference type="GeneTree" id="ENSGT00940000159753"/>
<evidence type="ECO:0000256" key="2">
    <source>
        <dbReference type="ARBA" id="ARBA00022679"/>
    </source>
</evidence>
<feature type="compositionally biased region" description="Low complexity" evidence="4">
    <location>
        <begin position="564"/>
        <end position="577"/>
    </location>
</feature>
<gene>
    <name evidence="6" type="primary">alpk1</name>
</gene>
<dbReference type="CTD" id="80216"/>
<dbReference type="GO" id="GO:0002753">
    <property type="term" value="P:cytoplasmic pattern recognition receptor signaling pathway"/>
    <property type="evidence" value="ECO:0007669"/>
    <property type="project" value="TreeGrafter"/>
</dbReference>
<dbReference type="GeneID" id="115529692"/>
<dbReference type="PANTHER" id="PTHR46747">
    <property type="entry name" value="ALPHA-PROTEIN KINASE 1"/>
    <property type="match status" value="1"/>
</dbReference>
<protein>
    <recommendedName>
        <fullName evidence="5">Alpha-type protein kinase domain-containing protein</fullName>
    </recommendedName>
</protein>
<dbReference type="GO" id="GO:0005929">
    <property type="term" value="C:cilium"/>
    <property type="evidence" value="ECO:0007669"/>
    <property type="project" value="TreeGrafter"/>
</dbReference>
<dbReference type="InterPro" id="IPR004166">
    <property type="entry name" value="a-kinase_dom"/>
</dbReference>
<evidence type="ECO:0000313" key="6">
    <source>
        <dbReference type="Ensembl" id="ENSGMOP00000027082.1"/>
    </source>
</evidence>
<dbReference type="OrthoDB" id="301415at2759"/>
<dbReference type="SUPFAM" id="SSF56112">
    <property type="entry name" value="Protein kinase-like (PK-like)"/>
    <property type="match status" value="1"/>
</dbReference>
<dbReference type="OMA" id="KCNEICH"/>
<dbReference type="Ensembl" id="ENSGMOT00000047193.1">
    <property type="protein sequence ID" value="ENSGMOP00000027082.1"/>
    <property type="gene ID" value="ENSGMOG00000011438.2"/>
</dbReference>
<evidence type="ECO:0000313" key="7">
    <source>
        <dbReference type="Proteomes" id="UP000694546"/>
    </source>
</evidence>
<dbReference type="SMART" id="SM00811">
    <property type="entry name" value="Alpha_kinase"/>
    <property type="match status" value="1"/>
</dbReference>
<feature type="compositionally biased region" description="Gly residues" evidence="4">
    <location>
        <begin position="493"/>
        <end position="502"/>
    </location>
</feature>
<feature type="region of interest" description="Disordered" evidence="4">
    <location>
        <begin position="662"/>
        <end position="682"/>
    </location>
</feature>
<dbReference type="AlphaFoldDB" id="A0A8C5A502"/>
<dbReference type="RefSeq" id="XP_030194501.1">
    <property type="nucleotide sequence ID" value="XM_030338641.1"/>
</dbReference>
<feature type="region of interest" description="Disordered" evidence="4">
    <location>
        <begin position="607"/>
        <end position="648"/>
    </location>
</feature>
<feature type="region of interest" description="Disordered" evidence="4">
    <location>
        <begin position="486"/>
        <end position="592"/>
    </location>
</feature>
<dbReference type="PROSITE" id="PS51158">
    <property type="entry name" value="ALPHA_KINASE"/>
    <property type="match status" value="1"/>
</dbReference>
<feature type="region of interest" description="Disordered" evidence="4">
    <location>
        <begin position="694"/>
        <end position="782"/>
    </location>
</feature>
<dbReference type="GO" id="GO:0004674">
    <property type="term" value="F:protein serine/threonine kinase activity"/>
    <property type="evidence" value="ECO:0007669"/>
    <property type="project" value="UniProtKB-KW"/>
</dbReference>
<dbReference type="GO" id="GO:0048029">
    <property type="term" value="F:monosaccharide binding"/>
    <property type="evidence" value="ECO:0007669"/>
    <property type="project" value="TreeGrafter"/>
</dbReference>
<evidence type="ECO:0000256" key="3">
    <source>
        <dbReference type="ARBA" id="ARBA00022777"/>
    </source>
</evidence>
<feature type="compositionally biased region" description="Gly residues" evidence="4">
    <location>
        <begin position="578"/>
        <end position="591"/>
    </location>
</feature>
<dbReference type="Pfam" id="PF02816">
    <property type="entry name" value="Alpha_kinase"/>
    <property type="match status" value="1"/>
</dbReference>
<dbReference type="Gene3D" id="3.20.200.10">
    <property type="entry name" value="MHCK/EF2 kinase"/>
    <property type="match status" value="1"/>
</dbReference>
<name>A0A8C5A502_GADMO</name>
<dbReference type="InterPro" id="IPR043529">
    <property type="entry name" value="ALPK1"/>
</dbReference>
<dbReference type="PANTHER" id="PTHR46747:SF1">
    <property type="entry name" value="ALPHA-PROTEIN KINASE 1"/>
    <property type="match status" value="1"/>
</dbReference>
<keyword evidence="7" id="KW-1185">Reference proteome</keyword>
<dbReference type="Proteomes" id="UP000694546">
    <property type="component" value="Chromosome 17"/>
</dbReference>
<proteinExistence type="predicted"/>
<evidence type="ECO:0000259" key="5">
    <source>
        <dbReference type="PROSITE" id="PS51158"/>
    </source>
</evidence>
<sequence length="1079" mass="117421">MDSQEIGVWLEECLLAAALSGGQPYHASEEARQNHRSTRSALCAELSLLVQEAVEMKWPFVPEKWQYKEAVSSQDKTNLTDLISRNLPQLMALLKAAILAWETCEALAVVFLVDRFLYWSDESPRLLSLTKRLHRRQPGAPVAPQLVLRQARVYLNSGKLHKAEFILSMLIINNGATGNWTYQSESDKLLVQAVSVQVRGLVLQKLGLWLEAAELIWASLIGYFALPQPDKKGIGTSLGLLANILVSMNDEDFEALKNNPDVDLSLLGAGVHRLLAAAEAARLAVVYSQYASLYVLTNVVAQGLCLQSYSFSLACPAAGRRHYLLQAKQAFEIGLLTKTELQPVSSQQELHTFIKAAYSLAVVHRWLRLASETELGRATRDCQEALALFYDYCRPGDKEVDGLAAQERDGLAAQERDGLAAEVMRRVGQVKRTLRVEPWPNSDPGSFIPDFYRKGAEERPVRFTPAGFFRLMERFQGYHKAICESPGTRGVEGTPGGGGGAGLSVTAMGTTVESGEREEAGADTPGGRPEAPGRRPEPPRNGALAPTEGNEGLTESESDGEDGLGSSWQNVSSVGSRPGSGGRGGSAGSGAGDHEWVEAAIDTEMSEDEGPVGPLAPGGDDQVKANVGGCRPGPGLPRMHHTSSSSVSGGEAFELLEAAIDTETGEDEGPVGPLAIGGATRPMSRLSLGSPLGSLGRSYGSQSSWERISPVPPPSGSGSRGPSCGPPVQPGAKRPSAEQLTPTEEPPPNEGTPASSSSFEELEAGEPESPADVPGPEATRRASERNAACWSCREPGALATPQPGKQYVLTEQDYRALLAGVCHDCLLRRLQSEGTKFKLKDHFKAYSGLQLKFSRATGLWTSRETCVYIGKPSGKEGEQRAALWVQFLHQEERLSSYMGKDYRVPKEMQFHLKDVERQMTSQYYITQFNKKLYEQKITAQIFFLPSDALLILEEGEIIGCLTVEPYMLGEFVKLTNNTWKKDSRYKATEYGIAFGHFTYLFSERQEVVVDLQGMVSANGKGLTYLTDPQIHSTRSPRGPSNFGERGLRHFLDDQHGPECNSVCRDLQLPPMGGPPPAWF</sequence>
<reference evidence="6" key="1">
    <citation type="submission" date="2025-08" db="UniProtKB">
        <authorList>
            <consortium name="Ensembl"/>
        </authorList>
    </citation>
    <scope>IDENTIFICATION</scope>
</reference>
<evidence type="ECO:0000256" key="1">
    <source>
        <dbReference type="ARBA" id="ARBA00022527"/>
    </source>
</evidence>
<keyword evidence="1" id="KW-0723">Serine/threonine-protein kinase</keyword>
<feature type="domain" description="Alpha-type protein kinase" evidence="5">
    <location>
        <begin position="852"/>
        <end position="1071"/>
    </location>
</feature>
<dbReference type="GO" id="GO:0005524">
    <property type="term" value="F:ATP binding"/>
    <property type="evidence" value="ECO:0007669"/>
    <property type="project" value="InterPro"/>
</dbReference>
<dbReference type="KEGG" id="gmh:115529692"/>
<organism evidence="6 7">
    <name type="scientific">Gadus morhua</name>
    <name type="common">Atlantic cod</name>
    <dbReference type="NCBI Taxonomy" id="8049"/>
    <lineage>
        <taxon>Eukaryota</taxon>
        <taxon>Metazoa</taxon>
        <taxon>Chordata</taxon>
        <taxon>Craniata</taxon>
        <taxon>Vertebrata</taxon>
        <taxon>Euteleostomi</taxon>
        <taxon>Actinopterygii</taxon>
        <taxon>Neopterygii</taxon>
        <taxon>Teleostei</taxon>
        <taxon>Neoteleostei</taxon>
        <taxon>Acanthomorphata</taxon>
        <taxon>Zeiogadaria</taxon>
        <taxon>Gadariae</taxon>
        <taxon>Gadiformes</taxon>
        <taxon>Gadoidei</taxon>
        <taxon>Gadidae</taxon>
        <taxon>Gadus</taxon>
    </lineage>
</organism>
<dbReference type="GO" id="GO:0045087">
    <property type="term" value="P:innate immune response"/>
    <property type="evidence" value="ECO:0007669"/>
    <property type="project" value="TreeGrafter"/>
</dbReference>
<accession>A0A8C5A502</accession>
<keyword evidence="2" id="KW-0808">Transferase</keyword>
<dbReference type="InterPro" id="IPR011009">
    <property type="entry name" value="Kinase-like_dom_sf"/>
</dbReference>
<reference evidence="6" key="2">
    <citation type="submission" date="2025-09" db="UniProtKB">
        <authorList>
            <consortium name="Ensembl"/>
        </authorList>
    </citation>
    <scope>IDENTIFICATION</scope>
</reference>
<evidence type="ECO:0000256" key="4">
    <source>
        <dbReference type="SAM" id="MobiDB-lite"/>
    </source>
</evidence>
<keyword evidence="3" id="KW-0418">Kinase</keyword>
<dbReference type="RefSeq" id="XP_030194502.1">
    <property type="nucleotide sequence ID" value="XM_030338642.1"/>
</dbReference>